<organism evidence="1 2">
    <name type="scientific">Lithospermum erythrorhizon</name>
    <name type="common">Purple gromwell</name>
    <name type="synonym">Lithospermum officinale var. erythrorhizon</name>
    <dbReference type="NCBI Taxonomy" id="34254"/>
    <lineage>
        <taxon>Eukaryota</taxon>
        <taxon>Viridiplantae</taxon>
        <taxon>Streptophyta</taxon>
        <taxon>Embryophyta</taxon>
        <taxon>Tracheophyta</taxon>
        <taxon>Spermatophyta</taxon>
        <taxon>Magnoliopsida</taxon>
        <taxon>eudicotyledons</taxon>
        <taxon>Gunneridae</taxon>
        <taxon>Pentapetalae</taxon>
        <taxon>asterids</taxon>
        <taxon>lamiids</taxon>
        <taxon>Boraginales</taxon>
        <taxon>Boraginaceae</taxon>
        <taxon>Boraginoideae</taxon>
        <taxon>Lithospermeae</taxon>
        <taxon>Lithospermum</taxon>
    </lineage>
</organism>
<dbReference type="Proteomes" id="UP001454036">
    <property type="component" value="Unassembled WGS sequence"/>
</dbReference>
<sequence length="114" mass="12776">MVNDGFTGGLEFDCVETSAGENTKNVVEDPKPMEASYYKLLESVNEPLFDGCSEFVKLSMASELLNLKAELDISLAKYERWVSVMQRLTPNKGATIPIDFYEVMKMLGPLFLPK</sequence>
<accession>A0AAV3PD73</accession>
<evidence type="ECO:0000313" key="2">
    <source>
        <dbReference type="Proteomes" id="UP001454036"/>
    </source>
</evidence>
<dbReference type="AlphaFoldDB" id="A0AAV3PD73"/>
<protein>
    <submittedName>
        <fullName evidence="1">Uncharacterized protein</fullName>
    </submittedName>
</protein>
<reference evidence="1 2" key="1">
    <citation type="submission" date="2024-01" db="EMBL/GenBank/DDBJ databases">
        <title>The complete chloroplast genome sequence of Lithospermum erythrorhizon: insights into the phylogenetic relationship among Boraginaceae species and the maternal lineages of purple gromwells.</title>
        <authorList>
            <person name="Okada T."/>
            <person name="Watanabe K."/>
        </authorList>
    </citation>
    <scope>NUCLEOTIDE SEQUENCE [LARGE SCALE GENOMIC DNA]</scope>
</reference>
<gene>
    <name evidence="1" type="ORF">LIER_08336</name>
</gene>
<dbReference type="EMBL" id="BAABME010001344">
    <property type="protein sequence ID" value="GAA0149068.1"/>
    <property type="molecule type" value="Genomic_DNA"/>
</dbReference>
<keyword evidence="2" id="KW-1185">Reference proteome</keyword>
<proteinExistence type="predicted"/>
<comment type="caution">
    <text evidence="1">The sequence shown here is derived from an EMBL/GenBank/DDBJ whole genome shotgun (WGS) entry which is preliminary data.</text>
</comment>
<name>A0AAV3PD73_LITER</name>
<evidence type="ECO:0000313" key="1">
    <source>
        <dbReference type="EMBL" id="GAA0149068.1"/>
    </source>
</evidence>